<feature type="signal peptide" evidence="1">
    <location>
        <begin position="1"/>
        <end position="27"/>
    </location>
</feature>
<accession>A0A857C2X5</accession>
<dbReference type="KEGG" id="siw:GH266_00955"/>
<organism evidence="2 3">
    <name type="scientific">Stappia indica</name>
    <dbReference type="NCBI Taxonomy" id="538381"/>
    <lineage>
        <taxon>Bacteria</taxon>
        <taxon>Pseudomonadati</taxon>
        <taxon>Pseudomonadota</taxon>
        <taxon>Alphaproteobacteria</taxon>
        <taxon>Hyphomicrobiales</taxon>
        <taxon>Stappiaceae</taxon>
        <taxon>Stappia</taxon>
    </lineage>
</organism>
<evidence type="ECO:0000313" key="3">
    <source>
        <dbReference type="Proteomes" id="UP000435648"/>
    </source>
</evidence>
<reference evidence="2 3" key="1">
    <citation type="submission" date="2019-12" db="EMBL/GenBank/DDBJ databases">
        <title>The genome of Stappia indica PHM037.</title>
        <authorList>
            <person name="Kacar D."/>
            <person name="Galan B."/>
            <person name="Canedo L."/>
            <person name="Rodriguez P."/>
            <person name="de la Calle F."/>
            <person name="Garcia J.L."/>
        </authorList>
    </citation>
    <scope>NUCLEOTIDE SEQUENCE [LARGE SCALE GENOMIC DNA]</scope>
    <source>
        <strain evidence="2 3">PHM037</strain>
    </source>
</reference>
<dbReference type="RefSeq" id="WP_158192223.1">
    <property type="nucleotide sequence ID" value="NZ_CP046908.1"/>
</dbReference>
<evidence type="ECO:0000313" key="2">
    <source>
        <dbReference type="EMBL" id="QGZ33198.1"/>
    </source>
</evidence>
<evidence type="ECO:0000256" key="1">
    <source>
        <dbReference type="SAM" id="SignalP"/>
    </source>
</evidence>
<dbReference type="EMBL" id="CP046908">
    <property type="protein sequence ID" value="QGZ33198.1"/>
    <property type="molecule type" value="Genomic_DNA"/>
</dbReference>
<feature type="chain" id="PRO_5033013961" evidence="1">
    <location>
        <begin position="28"/>
        <end position="300"/>
    </location>
</feature>
<protein>
    <submittedName>
        <fullName evidence="2">Uncharacterized protein</fullName>
    </submittedName>
</protein>
<sequence>MPLPFLRLFSALPVLSLLALAPLPAAADLQSVLQEERTGLAETCTDTLQFLEGFASQVNVNGDTAPDILVDYGQLSCDGTQMMFCGSAGCTQVYLGRADGSHAMAGEFLAYELRFDRPSEGTFLAVLHGGSCGRAGAQTCFRRYALTGGTLTALAEEPRNRWFFTAAPVPSAMLATADGDSLRLLCDSRSLRIQYGPTWMREENGSVNDHARDLAKPQGRIEIEIEVDRGQPTAVPFMVEETARVLQSPTLAPNQPFFAAMMRGNQLDLHLGGSLEHMRSFTLKGSSQAIGSLLQACGHG</sequence>
<dbReference type="AlphaFoldDB" id="A0A857C2X5"/>
<dbReference type="OrthoDB" id="7821733at2"/>
<dbReference type="Proteomes" id="UP000435648">
    <property type="component" value="Chromosome"/>
</dbReference>
<gene>
    <name evidence="2" type="ORF">GH266_00955</name>
</gene>
<proteinExistence type="predicted"/>
<name>A0A857C2X5_9HYPH</name>
<keyword evidence="1" id="KW-0732">Signal</keyword>